<name>F4KWR3_HALH1</name>
<dbReference type="STRING" id="760192.Halhy_4712"/>
<evidence type="ECO:0000256" key="2">
    <source>
        <dbReference type="ARBA" id="ARBA00008133"/>
    </source>
</evidence>
<dbReference type="RefSeq" id="WP_013767084.1">
    <property type="nucleotide sequence ID" value="NC_015510.1"/>
</dbReference>
<dbReference type="eggNOG" id="COG1587">
    <property type="taxonomic scope" value="Bacteria"/>
</dbReference>
<reference key="2">
    <citation type="submission" date="2011-04" db="EMBL/GenBank/DDBJ databases">
        <title>Complete sequence of chromosome of Haliscomenobacter hydrossis DSM 1100.</title>
        <authorList>
            <consortium name="US DOE Joint Genome Institute (JGI-PGF)"/>
            <person name="Lucas S."/>
            <person name="Han J."/>
            <person name="Lapidus A."/>
            <person name="Bruce D."/>
            <person name="Goodwin L."/>
            <person name="Pitluck S."/>
            <person name="Peters L."/>
            <person name="Kyrpides N."/>
            <person name="Mavromatis K."/>
            <person name="Ivanova N."/>
            <person name="Ovchinnikova G."/>
            <person name="Pagani I."/>
            <person name="Daligault H."/>
            <person name="Detter J.C."/>
            <person name="Han C."/>
            <person name="Land M."/>
            <person name="Hauser L."/>
            <person name="Markowitz V."/>
            <person name="Cheng J.-F."/>
            <person name="Hugenholtz P."/>
            <person name="Woyke T."/>
            <person name="Wu D."/>
            <person name="Verbarg S."/>
            <person name="Frueling A."/>
            <person name="Brambilla E."/>
            <person name="Klenk H.-P."/>
            <person name="Eisen J.A."/>
        </authorList>
    </citation>
    <scope>NUCLEOTIDE SEQUENCE</scope>
    <source>
        <strain>DSM 1100</strain>
    </source>
</reference>
<evidence type="ECO:0000256" key="3">
    <source>
        <dbReference type="ARBA" id="ARBA00013109"/>
    </source>
</evidence>
<evidence type="ECO:0000313" key="12">
    <source>
        <dbReference type="Proteomes" id="UP000008461"/>
    </source>
</evidence>
<evidence type="ECO:0000256" key="4">
    <source>
        <dbReference type="ARBA" id="ARBA00023239"/>
    </source>
</evidence>
<keyword evidence="4 9" id="KW-0456">Lyase</keyword>
<accession>F4KWR3</accession>
<dbReference type="OrthoDB" id="1466968at2"/>
<dbReference type="CDD" id="cd06578">
    <property type="entry name" value="HemD"/>
    <property type="match status" value="1"/>
</dbReference>
<evidence type="ECO:0000256" key="9">
    <source>
        <dbReference type="RuleBase" id="RU366031"/>
    </source>
</evidence>
<dbReference type="SUPFAM" id="SSF69618">
    <property type="entry name" value="HemD-like"/>
    <property type="match status" value="1"/>
</dbReference>
<reference evidence="11 12" key="1">
    <citation type="journal article" date="2011" name="Stand. Genomic Sci.">
        <title>Complete genome sequence of Haliscomenobacter hydrossis type strain (O).</title>
        <authorList>
            <consortium name="US DOE Joint Genome Institute (JGI-PGF)"/>
            <person name="Daligault H."/>
            <person name="Lapidus A."/>
            <person name="Zeytun A."/>
            <person name="Nolan M."/>
            <person name="Lucas S."/>
            <person name="Del Rio T.G."/>
            <person name="Tice H."/>
            <person name="Cheng J.F."/>
            <person name="Tapia R."/>
            <person name="Han C."/>
            <person name="Goodwin L."/>
            <person name="Pitluck S."/>
            <person name="Liolios K."/>
            <person name="Pagani I."/>
            <person name="Ivanova N."/>
            <person name="Huntemann M."/>
            <person name="Mavromatis K."/>
            <person name="Mikhailova N."/>
            <person name="Pati A."/>
            <person name="Chen A."/>
            <person name="Palaniappan K."/>
            <person name="Land M."/>
            <person name="Hauser L."/>
            <person name="Brambilla E.M."/>
            <person name="Rohde M."/>
            <person name="Verbarg S."/>
            <person name="Goker M."/>
            <person name="Bristow J."/>
            <person name="Eisen J.A."/>
            <person name="Markowitz V."/>
            <person name="Hugenholtz P."/>
            <person name="Kyrpides N.C."/>
            <person name="Klenk H.P."/>
            <person name="Woyke T."/>
        </authorList>
    </citation>
    <scope>NUCLEOTIDE SEQUENCE [LARGE SCALE GENOMIC DNA]</scope>
    <source>
        <strain evidence="12">ATCC 27775 / DSM 1100 / LMG 10767 / O</strain>
    </source>
</reference>
<dbReference type="Proteomes" id="UP000008461">
    <property type="component" value="Chromosome"/>
</dbReference>
<dbReference type="GO" id="GO:0006780">
    <property type="term" value="P:uroporphyrinogen III biosynthetic process"/>
    <property type="evidence" value="ECO:0007669"/>
    <property type="project" value="UniProtKB-UniRule"/>
</dbReference>
<keyword evidence="5 9" id="KW-0627">Porphyrin biosynthesis</keyword>
<dbReference type="PANTHER" id="PTHR38042:SF1">
    <property type="entry name" value="UROPORPHYRINOGEN-III SYNTHASE, CHLOROPLASTIC"/>
    <property type="match status" value="1"/>
</dbReference>
<sequence>MTIFISRQLSPDSPFYHLLPADKVKIIGESLVAFEVLEFGTLPEVDWCFFSSRNAVHFFFQGLKAAGLNLPSAVKLAVLGDGTAKALKQQGHVADFAGNGDPQTVGEAFGIVAAGQSVLFPRAAQSRESIQKILADAVTIFDLVVYNNVPRKDFVLPAADVLVFTSPLNAQAYFSCYPQQDGQTTVAIGQTTLQALTELGIKNVHTAATPTEEVLAEICKSQLAI</sequence>
<dbReference type="Gene3D" id="3.40.50.10090">
    <property type="match status" value="2"/>
</dbReference>
<gene>
    <name evidence="11" type="ordered locus">Halhy_4712</name>
</gene>
<dbReference type="GO" id="GO:0004852">
    <property type="term" value="F:uroporphyrinogen-III synthase activity"/>
    <property type="evidence" value="ECO:0007669"/>
    <property type="project" value="UniProtKB-UniRule"/>
</dbReference>
<dbReference type="Pfam" id="PF02602">
    <property type="entry name" value="HEM4"/>
    <property type="match status" value="1"/>
</dbReference>
<keyword evidence="12" id="KW-1185">Reference proteome</keyword>
<dbReference type="AlphaFoldDB" id="F4KWR3"/>
<dbReference type="GO" id="GO:0006782">
    <property type="term" value="P:protoporphyrinogen IX biosynthetic process"/>
    <property type="evidence" value="ECO:0007669"/>
    <property type="project" value="UniProtKB-UniRule"/>
</dbReference>
<dbReference type="KEGG" id="hhy:Halhy_4712"/>
<dbReference type="PANTHER" id="PTHR38042">
    <property type="entry name" value="UROPORPHYRINOGEN-III SYNTHASE, CHLOROPLASTIC"/>
    <property type="match status" value="1"/>
</dbReference>
<comment type="function">
    <text evidence="6 9">Catalyzes cyclization of the linear tetrapyrrole, hydroxymethylbilane, to the macrocyclic uroporphyrinogen III.</text>
</comment>
<feature type="domain" description="Tetrapyrrole biosynthesis uroporphyrinogen III synthase" evidence="10">
    <location>
        <begin position="41"/>
        <end position="215"/>
    </location>
</feature>
<dbReference type="EMBL" id="CP002691">
    <property type="protein sequence ID" value="AEE52546.1"/>
    <property type="molecule type" value="Genomic_DNA"/>
</dbReference>
<dbReference type="InterPro" id="IPR003754">
    <property type="entry name" value="4pyrrol_synth_uPrphyn_synth"/>
</dbReference>
<evidence type="ECO:0000259" key="10">
    <source>
        <dbReference type="Pfam" id="PF02602"/>
    </source>
</evidence>
<comment type="catalytic activity">
    <reaction evidence="8 9">
        <text>hydroxymethylbilane = uroporphyrinogen III + H2O</text>
        <dbReference type="Rhea" id="RHEA:18965"/>
        <dbReference type="ChEBI" id="CHEBI:15377"/>
        <dbReference type="ChEBI" id="CHEBI:57308"/>
        <dbReference type="ChEBI" id="CHEBI:57845"/>
        <dbReference type="EC" id="4.2.1.75"/>
    </reaction>
</comment>
<dbReference type="HOGENOM" id="CLU_1249896_0_0_10"/>
<evidence type="ECO:0000256" key="7">
    <source>
        <dbReference type="ARBA" id="ARBA00040167"/>
    </source>
</evidence>
<proteinExistence type="inferred from homology"/>
<dbReference type="InterPro" id="IPR036108">
    <property type="entry name" value="4pyrrol_syn_uPrphyn_synt_sf"/>
</dbReference>
<dbReference type="InterPro" id="IPR039793">
    <property type="entry name" value="UROS/Hem4"/>
</dbReference>
<dbReference type="EC" id="4.2.1.75" evidence="3 9"/>
<organism evidence="11 12">
    <name type="scientific">Haliscomenobacter hydrossis (strain ATCC 27775 / DSM 1100 / LMG 10767 / O)</name>
    <dbReference type="NCBI Taxonomy" id="760192"/>
    <lineage>
        <taxon>Bacteria</taxon>
        <taxon>Pseudomonadati</taxon>
        <taxon>Bacteroidota</taxon>
        <taxon>Saprospiria</taxon>
        <taxon>Saprospirales</taxon>
        <taxon>Haliscomenobacteraceae</taxon>
        <taxon>Haliscomenobacter</taxon>
    </lineage>
</organism>
<protein>
    <recommendedName>
        <fullName evidence="7 9">Uroporphyrinogen-III synthase</fullName>
        <ecNumber evidence="3 9">4.2.1.75</ecNumber>
    </recommendedName>
</protein>
<evidence type="ECO:0000313" key="11">
    <source>
        <dbReference type="EMBL" id="AEE52546.1"/>
    </source>
</evidence>
<comment type="pathway">
    <text evidence="1 9">Porphyrin-containing compound metabolism; protoporphyrin-IX biosynthesis; coproporphyrinogen-III from 5-aminolevulinate: step 3/4.</text>
</comment>
<evidence type="ECO:0000256" key="6">
    <source>
        <dbReference type="ARBA" id="ARBA00037589"/>
    </source>
</evidence>
<evidence type="ECO:0000256" key="1">
    <source>
        <dbReference type="ARBA" id="ARBA00004772"/>
    </source>
</evidence>
<evidence type="ECO:0000256" key="5">
    <source>
        <dbReference type="ARBA" id="ARBA00023244"/>
    </source>
</evidence>
<comment type="similarity">
    <text evidence="2 9">Belongs to the uroporphyrinogen-III synthase family.</text>
</comment>
<dbReference type="UniPathway" id="UPA00251">
    <property type="reaction ID" value="UER00320"/>
</dbReference>
<evidence type="ECO:0000256" key="8">
    <source>
        <dbReference type="ARBA" id="ARBA00048617"/>
    </source>
</evidence>